<feature type="domain" description="Threonyl/alanyl tRNA synthetase SAD" evidence="4">
    <location>
        <begin position="168"/>
        <end position="198"/>
    </location>
</feature>
<dbReference type="Gene3D" id="2.40.30.130">
    <property type="match status" value="1"/>
</dbReference>
<name>A0A833PI56_ACIBZ</name>
<comment type="caution">
    <text evidence="5">The sequence shown here is derived from an EMBL/GenBank/DDBJ whole genome shotgun (WGS) entry which is preliminary data.</text>
</comment>
<dbReference type="GO" id="GO:0046872">
    <property type="term" value="F:metal ion binding"/>
    <property type="evidence" value="ECO:0007669"/>
    <property type="project" value="UniProtKB-KW"/>
</dbReference>
<gene>
    <name evidence="5" type="primary">alaS_1</name>
    <name evidence="5" type="ORF">GAK29_00157</name>
</gene>
<proteinExistence type="predicted"/>
<evidence type="ECO:0000256" key="3">
    <source>
        <dbReference type="ARBA" id="ARBA00022833"/>
    </source>
</evidence>
<dbReference type="Gene3D" id="3.30.980.10">
    <property type="entry name" value="Threonyl-trna Synthetase, Chain A, domain 2"/>
    <property type="match status" value="1"/>
</dbReference>
<evidence type="ECO:0000259" key="4">
    <source>
        <dbReference type="Pfam" id="PF07973"/>
    </source>
</evidence>
<dbReference type="EMBL" id="WNDP01000002">
    <property type="protein sequence ID" value="KAF1028277.1"/>
    <property type="molecule type" value="Genomic_DNA"/>
</dbReference>
<organism evidence="5 6">
    <name type="scientific">Acinetobacter bereziniae</name>
    <name type="common">Acinetobacter genomosp. 10</name>
    <dbReference type="NCBI Taxonomy" id="106648"/>
    <lineage>
        <taxon>Bacteria</taxon>
        <taxon>Pseudomonadati</taxon>
        <taxon>Pseudomonadota</taxon>
        <taxon>Gammaproteobacteria</taxon>
        <taxon>Moraxellales</taxon>
        <taxon>Moraxellaceae</taxon>
        <taxon>Acinetobacter</taxon>
    </lineage>
</organism>
<dbReference type="Proteomes" id="UP000490535">
    <property type="component" value="Unassembled WGS sequence"/>
</dbReference>
<dbReference type="PANTHER" id="PTHR43462:SF2">
    <property type="entry name" value="THREONYL AND ALANYL TRNA SYNTHETASE SECOND ADDITIONAL DOMAIN-CONTAINING PROTEIN"/>
    <property type="match status" value="1"/>
</dbReference>
<reference evidence="6" key="1">
    <citation type="journal article" date="2020" name="MBio">
        <title>Horizontal gene transfer to a defensive symbiont with a reduced genome amongst a multipartite beetle microbiome.</title>
        <authorList>
            <person name="Waterworth S.C."/>
            <person name="Florez L.V."/>
            <person name="Rees E.R."/>
            <person name="Hertweck C."/>
            <person name="Kaltenpoth M."/>
            <person name="Kwan J.C."/>
        </authorList>
    </citation>
    <scope>NUCLEOTIDE SEQUENCE [LARGE SCALE GENOMIC DNA]</scope>
</reference>
<protein>
    <submittedName>
        <fullName evidence="5">Alanine--tRNA ligase</fullName>
    </submittedName>
</protein>
<dbReference type="InterPro" id="IPR018163">
    <property type="entry name" value="Thr/Ala-tRNA-synth_IIc_edit"/>
</dbReference>
<keyword evidence="5" id="KW-0436">Ligase</keyword>
<dbReference type="GO" id="GO:0004812">
    <property type="term" value="F:aminoacyl-tRNA ligase activity"/>
    <property type="evidence" value="ECO:0007669"/>
    <property type="project" value="InterPro"/>
</dbReference>
<keyword evidence="2" id="KW-0479">Metal-binding</keyword>
<evidence type="ECO:0000313" key="5">
    <source>
        <dbReference type="EMBL" id="KAF1028277.1"/>
    </source>
</evidence>
<evidence type="ECO:0000256" key="2">
    <source>
        <dbReference type="ARBA" id="ARBA00022723"/>
    </source>
</evidence>
<evidence type="ECO:0000256" key="1">
    <source>
        <dbReference type="ARBA" id="ARBA00001947"/>
    </source>
</evidence>
<dbReference type="GO" id="GO:0043039">
    <property type="term" value="P:tRNA aminoacylation"/>
    <property type="evidence" value="ECO:0007669"/>
    <property type="project" value="InterPro"/>
</dbReference>
<evidence type="ECO:0000313" key="6">
    <source>
        <dbReference type="Proteomes" id="UP000490535"/>
    </source>
</evidence>
<dbReference type="SUPFAM" id="SSF55186">
    <property type="entry name" value="ThrRS/AlaRS common domain"/>
    <property type="match status" value="1"/>
</dbReference>
<accession>A0A833PI56</accession>
<dbReference type="Pfam" id="PF07973">
    <property type="entry name" value="tRNA_SAD"/>
    <property type="match status" value="1"/>
</dbReference>
<keyword evidence="3" id="KW-0862">Zinc</keyword>
<dbReference type="GO" id="GO:0005524">
    <property type="term" value="F:ATP binding"/>
    <property type="evidence" value="ECO:0007669"/>
    <property type="project" value="InterPro"/>
</dbReference>
<dbReference type="PANTHER" id="PTHR43462">
    <property type="entry name" value="ALANYL-TRNA EDITING PROTEIN"/>
    <property type="match status" value="1"/>
</dbReference>
<dbReference type="AlphaFoldDB" id="A0A833PI56"/>
<dbReference type="InterPro" id="IPR009000">
    <property type="entry name" value="Transl_B-barrel_sf"/>
</dbReference>
<dbReference type="InterPro" id="IPR051335">
    <property type="entry name" value="Alanyl-tRNA_Editing_Enzymes"/>
</dbReference>
<dbReference type="SUPFAM" id="SSF50447">
    <property type="entry name" value="Translation proteins"/>
    <property type="match status" value="1"/>
</dbReference>
<sequence length="213" mass="23678">MTQALYLSDLTNANVDVLSCELNQDGLFAVRLAQTPFHPQGGGQPSDLGTINDVDVVHVVQQDGDIIHYCQHEISLGQAFAQVAQNERLFYSRLHSAGHLIGHIMQGFGWHPVKAQHWPEDAKVQFTQSENAQDIDQIHLQAICQQYIRSNLPRITQQNEQGYREVGFGDLPKFPCGGTHVQSLSDIGSIEITACKIKKAKLTVSYKVTEICL</sequence>
<comment type="cofactor">
    <cofactor evidence="1">
        <name>Zn(2+)</name>
        <dbReference type="ChEBI" id="CHEBI:29105"/>
    </cofactor>
</comment>
<dbReference type="InterPro" id="IPR012947">
    <property type="entry name" value="tRNA_SAD"/>
</dbReference>